<dbReference type="GO" id="GO:0005634">
    <property type="term" value="C:nucleus"/>
    <property type="evidence" value="ECO:0007669"/>
    <property type="project" value="UniProtKB-SubCell"/>
</dbReference>
<evidence type="ECO:0000256" key="3">
    <source>
        <dbReference type="ARBA" id="ARBA00023125"/>
    </source>
</evidence>
<keyword evidence="2" id="KW-0805">Transcription regulation</keyword>
<dbReference type="InterPro" id="IPR044810">
    <property type="entry name" value="WRKY_plant"/>
</dbReference>
<evidence type="ECO:0000256" key="6">
    <source>
        <dbReference type="ARBA" id="ARBA00060850"/>
    </source>
</evidence>
<dbReference type="Proteomes" id="UP001497457">
    <property type="component" value="Chromosome 36b"/>
</dbReference>
<dbReference type="Pfam" id="PF03106">
    <property type="entry name" value="WRKY"/>
    <property type="match status" value="1"/>
</dbReference>
<dbReference type="PANTHER" id="PTHR32096">
    <property type="entry name" value="WRKY TRANSCRIPTION FACTOR 30-RELATED-RELATED"/>
    <property type="match status" value="1"/>
</dbReference>
<dbReference type="AlphaFoldDB" id="A0ABC9E3V1"/>
<proteinExistence type="inferred from homology"/>
<dbReference type="InterPro" id="IPR036576">
    <property type="entry name" value="WRKY_dom_sf"/>
</dbReference>
<protein>
    <recommendedName>
        <fullName evidence="8">WRKY domain-containing protein</fullName>
    </recommendedName>
</protein>
<gene>
    <name evidence="9" type="ORF">URODEC1_LOCUS91972</name>
</gene>
<evidence type="ECO:0000256" key="2">
    <source>
        <dbReference type="ARBA" id="ARBA00023015"/>
    </source>
</evidence>
<dbReference type="InterPro" id="IPR003657">
    <property type="entry name" value="WRKY_dom"/>
</dbReference>
<keyword evidence="5" id="KW-0539">Nucleus</keyword>
<feature type="domain" description="WRKY" evidence="8">
    <location>
        <begin position="124"/>
        <end position="187"/>
    </location>
</feature>
<feature type="region of interest" description="Disordered" evidence="7">
    <location>
        <begin position="62"/>
        <end position="102"/>
    </location>
</feature>
<feature type="compositionally biased region" description="Basic and acidic residues" evidence="7">
    <location>
        <begin position="72"/>
        <end position="86"/>
    </location>
</feature>
<sequence length="368" mass="39380">MQDGAGAEGGMQLLLKILADGEEQARRLGELADDPRSRPEHYRGAAARLQCTFGRAAAAAKAVEAASGSSRGTDRSDSPRSADESSGRTAAVAAAAAAQERQPLCKRRKGMPRWTLKFRVPDANLEGTPDDGFSWRKYGQKDILGAKFPRGYYRCTYRTTQGCPATKQVQRSDADLCVFDVTYQGEHTCHQKQRQVAAHGGAQSPPPPSSHHAEQQDPSMQLLMGFKDALKVETEAPHHHDYYDHGPASAPAAPFSFPSVMPFHHHVAGGEAPDNPATAAFSPPPAGSSYFSAPPAVAGSCYDVVFDYDAAPAGARARRAAESSELGEVVSRATGFDYSSSLYHHAELDPHLPFAPFGGPSSHHGPFQ</sequence>
<reference evidence="9" key="1">
    <citation type="submission" date="2024-10" db="EMBL/GenBank/DDBJ databases">
        <authorList>
            <person name="Ryan C."/>
        </authorList>
    </citation>
    <scope>NUCLEOTIDE SEQUENCE [LARGE SCALE GENOMIC DNA]</scope>
</reference>
<dbReference type="PANTHER" id="PTHR32096:SF146">
    <property type="entry name" value="WRKY TRANSCRIPTION FACTOR 19-RELATED"/>
    <property type="match status" value="1"/>
</dbReference>
<dbReference type="SUPFAM" id="SSF118290">
    <property type="entry name" value="WRKY DNA-binding domain"/>
    <property type="match status" value="1"/>
</dbReference>
<evidence type="ECO:0000259" key="8">
    <source>
        <dbReference type="PROSITE" id="PS50811"/>
    </source>
</evidence>
<evidence type="ECO:0000256" key="4">
    <source>
        <dbReference type="ARBA" id="ARBA00023163"/>
    </source>
</evidence>
<keyword evidence="4" id="KW-0804">Transcription</keyword>
<keyword evidence="3" id="KW-0238">DNA-binding</keyword>
<dbReference type="PROSITE" id="PS50811">
    <property type="entry name" value="WRKY"/>
    <property type="match status" value="1"/>
</dbReference>
<dbReference type="GO" id="GO:0003677">
    <property type="term" value="F:DNA binding"/>
    <property type="evidence" value="ECO:0007669"/>
    <property type="project" value="UniProtKB-KW"/>
</dbReference>
<evidence type="ECO:0000256" key="1">
    <source>
        <dbReference type="ARBA" id="ARBA00004123"/>
    </source>
</evidence>
<keyword evidence="10" id="KW-1185">Reference proteome</keyword>
<evidence type="ECO:0000313" key="10">
    <source>
        <dbReference type="Proteomes" id="UP001497457"/>
    </source>
</evidence>
<dbReference type="SMART" id="SM00774">
    <property type="entry name" value="WRKY"/>
    <property type="match status" value="1"/>
</dbReference>
<evidence type="ECO:0000256" key="5">
    <source>
        <dbReference type="ARBA" id="ARBA00023242"/>
    </source>
</evidence>
<feature type="compositionally biased region" description="Low complexity" evidence="7">
    <location>
        <begin position="62"/>
        <end position="71"/>
    </location>
</feature>
<comment type="subcellular location">
    <subcellularLocation>
        <location evidence="1">Nucleus</location>
    </subcellularLocation>
</comment>
<dbReference type="FunFam" id="2.20.25.80:FF:000009">
    <property type="entry name" value="WRKY transcription factor 53"/>
    <property type="match status" value="1"/>
</dbReference>
<evidence type="ECO:0000256" key="7">
    <source>
        <dbReference type="SAM" id="MobiDB-lite"/>
    </source>
</evidence>
<comment type="similarity">
    <text evidence="6">Belongs to the WRKY group III family.</text>
</comment>
<dbReference type="Gene3D" id="2.20.25.80">
    <property type="entry name" value="WRKY domain"/>
    <property type="match status" value="1"/>
</dbReference>
<dbReference type="GO" id="GO:0010193">
    <property type="term" value="P:response to ozone"/>
    <property type="evidence" value="ECO:0007669"/>
    <property type="project" value="UniProtKB-ARBA"/>
</dbReference>
<accession>A0ABC9E3V1</accession>
<dbReference type="GO" id="GO:0010150">
    <property type="term" value="P:leaf senescence"/>
    <property type="evidence" value="ECO:0007669"/>
    <property type="project" value="UniProtKB-ARBA"/>
</dbReference>
<evidence type="ECO:0000313" key="9">
    <source>
        <dbReference type="EMBL" id="CAL5051160.1"/>
    </source>
</evidence>
<dbReference type="GO" id="GO:0009751">
    <property type="term" value="P:response to salicylic acid"/>
    <property type="evidence" value="ECO:0007669"/>
    <property type="project" value="UniProtKB-ARBA"/>
</dbReference>
<organism evidence="9 10">
    <name type="scientific">Urochloa decumbens</name>
    <dbReference type="NCBI Taxonomy" id="240449"/>
    <lineage>
        <taxon>Eukaryota</taxon>
        <taxon>Viridiplantae</taxon>
        <taxon>Streptophyta</taxon>
        <taxon>Embryophyta</taxon>
        <taxon>Tracheophyta</taxon>
        <taxon>Spermatophyta</taxon>
        <taxon>Magnoliopsida</taxon>
        <taxon>Liliopsida</taxon>
        <taxon>Poales</taxon>
        <taxon>Poaceae</taxon>
        <taxon>PACMAD clade</taxon>
        <taxon>Panicoideae</taxon>
        <taxon>Panicodae</taxon>
        <taxon>Paniceae</taxon>
        <taxon>Melinidinae</taxon>
        <taxon>Urochloa</taxon>
    </lineage>
</organism>
<name>A0ABC9E3V1_9POAL</name>
<dbReference type="GO" id="GO:0042542">
    <property type="term" value="P:response to hydrogen peroxide"/>
    <property type="evidence" value="ECO:0007669"/>
    <property type="project" value="UniProtKB-ARBA"/>
</dbReference>
<feature type="region of interest" description="Disordered" evidence="7">
    <location>
        <begin position="190"/>
        <end position="216"/>
    </location>
</feature>
<dbReference type="EMBL" id="OZ075146">
    <property type="protein sequence ID" value="CAL5051160.1"/>
    <property type="molecule type" value="Genomic_DNA"/>
</dbReference>